<comment type="similarity">
    <text evidence="2">Belongs to the succinate/malate CoA ligase beta subunit family.</text>
</comment>
<dbReference type="GO" id="GO:0005524">
    <property type="term" value="F:ATP binding"/>
    <property type="evidence" value="ECO:0007669"/>
    <property type="project" value="UniProtKB-UniRule"/>
</dbReference>
<dbReference type="EMBL" id="SPQQ01000002">
    <property type="protein sequence ID" value="TGE38805.1"/>
    <property type="molecule type" value="Genomic_DNA"/>
</dbReference>
<dbReference type="SUPFAM" id="SSF52210">
    <property type="entry name" value="Succinyl-CoA synthetase domains"/>
    <property type="match status" value="1"/>
</dbReference>
<evidence type="ECO:0000256" key="1">
    <source>
        <dbReference type="ARBA" id="ARBA00001946"/>
    </source>
</evidence>
<evidence type="ECO:0000256" key="6">
    <source>
        <dbReference type="ARBA" id="ARBA00022741"/>
    </source>
</evidence>
<dbReference type="Gene3D" id="3.40.50.261">
    <property type="entry name" value="Succinyl-CoA synthetase domains"/>
    <property type="match status" value="1"/>
</dbReference>
<organism evidence="10 11">
    <name type="scientific">Desulfosporosinus fructosivorans</name>
    <dbReference type="NCBI Taxonomy" id="2018669"/>
    <lineage>
        <taxon>Bacteria</taxon>
        <taxon>Bacillati</taxon>
        <taxon>Bacillota</taxon>
        <taxon>Clostridia</taxon>
        <taxon>Eubacteriales</taxon>
        <taxon>Desulfitobacteriaceae</taxon>
        <taxon>Desulfosporosinus</taxon>
    </lineage>
</organism>
<dbReference type="FunFam" id="3.30.470.20:FF:000002">
    <property type="entry name" value="Succinate--CoA ligase [ADP-forming] subunit beta"/>
    <property type="match status" value="1"/>
</dbReference>
<dbReference type="NCBIfam" id="TIGR01016">
    <property type="entry name" value="sucCoAbeta"/>
    <property type="match status" value="1"/>
</dbReference>
<comment type="cofactor">
    <cofactor evidence="1">
        <name>Mg(2+)</name>
        <dbReference type="ChEBI" id="CHEBI:18420"/>
    </cofactor>
</comment>
<dbReference type="InterPro" id="IPR013650">
    <property type="entry name" value="ATP-grasp_succ-CoA_synth-type"/>
</dbReference>
<dbReference type="Gene3D" id="3.30.1490.20">
    <property type="entry name" value="ATP-grasp fold, A domain"/>
    <property type="match status" value="1"/>
</dbReference>
<dbReference type="EC" id="6.2.1.5" evidence="10"/>
<keyword evidence="11" id="KW-1185">Reference proteome</keyword>
<keyword evidence="4 10" id="KW-0436">Ligase</keyword>
<keyword evidence="8" id="KW-0067">ATP-binding</keyword>
<dbReference type="PROSITE" id="PS50975">
    <property type="entry name" value="ATP_GRASP"/>
    <property type="match status" value="1"/>
</dbReference>
<reference evidence="10 11" key="1">
    <citation type="submission" date="2019-03" db="EMBL/GenBank/DDBJ databases">
        <title>Draft Genome Sequence of Desulfosporosinus fructosivorans Strain 63.6F, Isolated from Marine Sediment in the Baltic Sea.</title>
        <authorList>
            <person name="Hausmann B."/>
            <person name="Vandieken V."/>
            <person name="Pjevac P."/>
            <person name="Schreck K."/>
            <person name="Herbold C.W."/>
            <person name="Loy A."/>
        </authorList>
    </citation>
    <scope>NUCLEOTIDE SEQUENCE [LARGE SCALE GENOMIC DNA]</scope>
    <source>
        <strain evidence="10 11">63.6F</strain>
    </source>
</reference>
<dbReference type="Pfam" id="PF00549">
    <property type="entry name" value="Ligase_CoA"/>
    <property type="match status" value="1"/>
</dbReference>
<dbReference type="Pfam" id="PF08442">
    <property type="entry name" value="ATP-grasp_2"/>
    <property type="match status" value="1"/>
</dbReference>
<protein>
    <submittedName>
        <fullName evidence="10">ADP-forming succinate--CoA ligase subunit beta</fullName>
        <ecNumber evidence="10">6.2.1.5</ecNumber>
    </submittedName>
</protein>
<comment type="caution">
    <text evidence="10">The sequence shown here is derived from an EMBL/GenBank/DDBJ whole genome shotgun (WGS) entry which is preliminary data.</text>
</comment>
<dbReference type="RefSeq" id="WP_135545301.1">
    <property type="nucleotide sequence ID" value="NZ_SPQQ01000002.1"/>
</dbReference>
<sequence length="377" mass="40652">MKLYEYMAKGILLSNGIPVPMGAVFKGIDGVAEFVEKVGPVAIKSQVLSGGRGKAGGIKFATDPQDTITKVRDLLATEIKGCQVETVLIEEKVNIERELYLAITVDGSKRQIVLLASIAGGMDIEQVPEEQVIKRFIDITIGLQPYATREITRQMGLKGREAKQTADIMLKLYQIFRKYDAELVEINPLVVTQTHVLAADAKMTLDDEAAFRFLPDVPYVEEKTAVEKKADDLGISYVELDGEVGVMANGAGITMATLDLLQHFGSSARNFMDAGGGSSEKATAAALEILLSTNPKALLINIFGGITRCDDVARAFVQVKNALDLKLPVVIRLVGTNEDLGTAILREQGIESFKSVEEAVTKVISLLKGGGADVHNS</sequence>
<dbReference type="Proteomes" id="UP000298460">
    <property type="component" value="Unassembled WGS sequence"/>
</dbReference>
<name>A0A4Z0R8P2_9FIRM</name>
<keyword evidence="5" id="KW-0479">Metal-binding</keyword>
<evidence type="ECO:0000256" key="8">
    <source>
        <dbReference type="PROSITE-ProRule" id="PRU00409"/>
    </source>
</evidence>
<dbReference type="NCBIfam" id="NF001913">
    <property type="entry name" value="PRK00696.1"/>
    <property type="match status" value="1"/>
</dbReference>
<keyword evidence="7" id="KW-0460">Magnesium</keyword>
<dbReference type="PANTHER" id="PTHR11815">
    <property type="entry name" value="SUCCINYL-COA SYNTHETASE BETA CHAIN"/>
    <property type="match status" value="1"/>
</dbReference>
<dbReference type="GO" id="GO:0006099">
    <property type="term" value="P:tricarboxylic acid cycle"/>
    <property type="evidence" value="ECO:0007669"/>
    <property type="project" value="UniProtKB-KW"/>
</dbReference>
<dbReference type="GO" id="GO:0046872">
    <property type="term" value="F:metal ion binding"/>
    <property type="evidence" value="ECO:0007669"/>
    <property type="project" value="UniProtKB-KW"/>
</dbReference>
<dbReference type="InterPro" id="IPR005809">
    <property type="entry name" value="Succ_CoA_ligase-like_bsu"/>
</dbReference>
<dbReference type="InterPro" id="IPR016102">
    <property type="entry name" value="Succinyl-CoA_synth-like"/>
</dbReference>
<dbReference type="GO" id="GO:0006104">
    <property type="term" value="P:succinyl-CoA metabolic process"/>
    <property type="evidence" value="ECO:0007669"/>
    <property type="project" value="TreeGrafter"/>
</dbReference>
<evidence type="ECO:0000256" key="5">
    <source>
        <dbReference type="ARBA" id="ARBA00022723"/>
    </source>
</evidence>
<keyword evidence="3" id="KW-0816">Tricarboxylic acid cycle</keyword>
<dbReference type="InterPro" id="IPR005811">
    <property type="entry name" value="SUCC_ACL_C"/>
</dbReference>
<dbReference type="SUPFAM" id="SSF56059">
    <property type="entry name" value="Glutathione synthetase ATP-binding domain-like"/>
    <property type="match status" value="1"/>
</dbReference>
<evidence type="ECO:0000256" key="4">
    <source>
        <dbReference type="ARBA" id="ARBA00022598"/>
    </source>
</evidence>
<dbReference type="InterPro" id="IPR011761">
    <property type="entry name" value="ATP-grasp"/>
</dbReference>
<dbReference type="InterPro" id="IPR013815">
    <property type="entry name" value="ATP_grasp_subdomain_1"/>
</dbReference>
<dbReference type="GO" id="GO:0004775">
    <property type="term" value="F:succinate-CoA ligase (ADP-forming) activity"/>
    <property type="evidence" value="ECO:0007669"/>
    <property type="project" value="UniProtKB-EC"/>
</dbReference>
<feature type="domain" description="ATP-grasp" evidence="9">
    <location>
        <begin position="9"/>
        <end position="215"/>
    </location>
</feature>
<dbReference type="PANTHER" id="PTHR11815:SF10">
    <property type="entry name" value="SUCCINATE--COA LIGASE [GDP-FORMING] SUBUNIT BETA, MITOCHONDRIAL"/>
    <property type="match status" value="1"/>
</dbReference>
<accession>A0A4Z0R8P2</accession>
<evidence type="ECO:0000259" key="9">
    <source>
        <dbReference type="PROSITE" id="PS50975"/>
    </source>
</evidence>
<dbReference type="OrthoDB" id="9802602at2"/>
<dbReference type="GO" id="GO:0042709">
    <property type="term" value="C:succinate-CoA ligase complex"/>
    <property type="evidence" value="ECO:0007669"/>
    <property type="project" value="TreeGrafter"/>
</dbReference>
<evidence type="ECO:0000256" key="7">
    <source>
        <dbReference type="ARBA" id="ARBA00022842"/>
    </source>
</evidence>
<keyword evidence="6 8" id="KW-0547">Nucleotide-binding</keyword>
<dbReference type="Gene3D" id="3.30.470.20">
    <property type="entry name" value="ATP-grasp fold, B domain"/>
    <property type="match status" value="1"/>
</dbReference>
<proteinExistence type="inferred from homology"/>
<evidence type="ECO:0000256" key="2">
    <source>
        <dbReference type="ARBA" id="ARBA00009182"/>
    </source>
</evidence>
<gene>
    <name evidence="10" type="primary">sucC</name>
    <name evidence="10" type="ORF">E4K67_04820</name>
</gene>
<dbReference type="PIRSF" id="PIRSF001554">
    <property type="entry name" value="SucCS_beta"/>
    <property type="match status" value="1"/>
</dbReference>
<evidence type="ECO:0000313" key="11">
    <source>
        <dbReference type="Proteomes" id="UP000298460"/>
    </source>
</evidence>
<dbReference type="AlphaFoldDB" id="A0A4Z0R8P2"/>
<evidence type="ECO:0000256" key="3">
    <source>
        <dbReference type="ARBA" id="ARBA00022532"/>
    </source>
</evidence>
<evidence type="ECO:0000313" key="10">
    <source>
        <dbReference type="EMBL" id="TGE38805.1"/>
    </source>
</evidence>